<dbReference type="EMBL" id="APQJ01000007">
    <property type="protein sequence ID" value="EOQ64002.1"/>
    <property type="molecule type" value="Genomic_DNA"/>
</dbReference>
<evidence type="ECO:0000313" key="2">
    <source>
        <dbReference type="EMBL" id="EOQ64002.1"/>
    </source>
</evidence>
<protein>
    <recommendedName>
        <fullName evidence="4">DUF2474 domain-containing protein</fullName>
    </recommendedName>
</protein>
<gene>
    <name evidence="2" type="ORF">F935_01632</name>
</gene>
<keyword evidence="1" id="KW-0812">Transmembrane</keyword>
<evidence type="ECO:0000313" key="3">
    <source>
        <dbReference type="Proteomes" id="UP000014041"/>
    </source>
</evidence>
<organism evidence="2 3">
    <name type="scientific">Acinetobacter calcoaceticus ANC 3811</name>
    <dbReference type="NCBI Taxonomy" id="1217690"/>
    <lineage>
        <taxon>Bacteria</taxon>
        <taxon>Pseudomonadati</taxon>
        <taxon>Pseudomonadota</taxon>
        <taxon>Gammaproteobacteria</taxon>
        <taxon>Moraxellales</taxon>
        <taxon>Moraxellaceae</taxon>
        <taxon>Acinetobacter</taxon>
        <taxon>Acinetobacter calcoaceticus/baumannii complex</taxon>
    </lineage>
</organism>
<dbReference type="PATRIC" id="fig|1217690.3.peg.1617"/>
<dbReference type="AlphaFoldDB" id="R8Y956"/>
<evidence type="ECO:0000256" key="1">
    <source>
        <dbReference type="SAM" id="Phobius"/>
    </source>
</evidence>
<proteinExistence type="predicted"/>
<keyword evidence="1" id="KW-0472">Membrane</keyword>
<dbReference type="HOGENOM" id="CLU_217793_0_0_6"/>
<feature type="transmembrane region" description="Helical" evidence="1">
    <location>
        <begin position="20"/>
        <end position="45"/>
    </location>
</feature>
<name>R8Y956_ACICA</name>
<evidence type="ECO:0008006" key="4">
    <source>
        <dbReference type="Google" id="ProtNLM"/>
    </source>
</evidence>
<accession>R8Y956</accession>
<reference evidence="2 3" key="1">
    <citation type="submission" date="2013-02" db="EMBL/GenBank/DDBJ databases">
        <title>The Genome Sequence of Acinetobacter sp. ANC 3811.</title>
        <authorList>
            <consortium name="The Broad Institute Genome Sequencing Platform"/>
            <consortium name="The Broad Institute Genome Sequencing Center for Infectious Disease"/>
            <person name="Cerqueira G."/>
            <person name="Feldgarden M."/>
            <person name="Courvalin P."/>
            <person name="Perichon B."/>
            <person name="Grillot-Courvalin C."/>
            <person name="Clermont D."/>
            <person name="Rocha E."/>
            <person name="Yoon E.-J."/>
            <person name="Nemec A."/>
            <person name="Walker B."/>
            <person name="Young S.K."/>
            <person name="Zeng Q."/>
            <person name="Gargeya S."/>
            <person name="Fitzgerald M."/>
            <person name="Haas B."/>
            <person name="Abouelleil A."/>
            <person name="Alvarado L."/>
            <person name="Arachchi H.M."/>
            <person name="Berlin A.M."/>
            <person name="Chapman S.B."/>
            <person name="Dewar J."/>
            <person name="Goldberg J."/>
            <person name="Griggs A."/>
            <person name="Gujja S."/>
            <person name="Hansen M."/>
            <person name="Howarth C."/>
            <person name="Imamovic A."/>
            <person name="Larimer J."/>
            <person name="McCowan C."/>
            <person name="Murphy C."/>
            <person name="Neiman D."/>
            <person name="Pearson M."/>
            <person name="Priest M."/>
            <person name="Roberts A."/>
            <person name="Saif S."/>
            <person name="Shea T."/>
            <person name="Sisk P."/>
            <person name="Sykes S."/>
            <person name="Wortman J."/>
            <person name="Nusbaum C."/>
            <person name="Birren B."/>
        </authorList>
    </citation>
    <scope>NUCLEOTIDE SEQUENCE [LARGE SCALE GENOMIC DNA]</scope>
    <source>
        <strain evidence="2 3">ANC 3811</strain>
    </source>
</reference>
<sequence length="49" mass="5550">MYGGFMKKLSVKLNQTQWFILLWLAGFLALGVIAGLFKVILIYAAPYLK</sequence>
<dbReference type="Proteomes" id="UP000014041">
    <property type="component" value="Unassembled WGS sequence"/>
</dbReference>
<comment type="caution">
    <text evidence="2">The sequence shown here is derived from an EMBL/GenBank/DDBJ whole genome shotgun (WGS) entry which is preliminary data.</text>
</comment>
<keyword evidence="1" id="KW-1133">Transmembrane helix</keyword>